<organism evidence="2 3">
    <name type="scientific">Dendryphion nanum</name>
    <dbReference type="NCBI Taxonomy" id="256645"/>
    <lineage>
        <taxon>Eukaryota</taxon>
        <taxon>Fungi</taxon>
        <taxon>Dikarya</taxon>
        <taxon>Ascomycota</taxon>
        <taxon>Pezizomycotina</taxon>
        <taxon>Dothideomycetes</taxon>
        <taxon>Pleosporomycetidae</taxon>
        <taxon>Pleosporales</taxon>
        <taxon>Torulaceae</taxon>
        <taxon>Dendryphion</taxon>
    </lineage>
</organism>
<gene>
    <name evidence="2" type="ORF">B0J11DRAFT_518227</name>
</gene>
<dbReference type="AlphaFoldDB" id="A0A9P9ECJ0"/>
<accession>A0A9P9ECJ0</accession>
<proteinExistence type="predicted"/>
<evidence type="ECO:0000313" key="3">
    <source>
        <dbReference type="Proteomes" id="UP000700596"/>
    </source>
</evidence>
<reference evidence="2" key="1">
    <citation type="journal article" date="2021" name="Nat. Commun.">
        <title>Genetic determinants of endophytism in the Arabidopsis root mycobiome.</title>
        <authorList>
            <person name="Mesny F."/>
            <person name="Miyauchi S."/>
            <person name="Thiergart T."/>
            <person name="Pickel B."/>
            <person name="Atanasova L."/>
            <person name="Karlsson M."/>
            <person name="Huettel B."/>
            <person name="Barry K.W."/>
            <person name="Haridas S."/>
            <person name="Chen C."/>
            <person name="Bauer D."/>
            <person name="Andreopoulos W."/>
            <person name="Pangilinan J."/>
            <person name="LaButti K."/>
            <person name="Riley R."/>
            <person name="Lipzen A."/>
            <person name="Clum A."/>
            <person name="Drula E."/>
            <person name="Henrissat B."/>
            <person name="Kohler A."/>
            <person name="Grigoriev I.V."/>
            <person name="Martin F.M."/>
            <person name="Hacquard S."/>
        </authorList>
    </citation>
    <scope>NUCLEOTIDE SEQUENCE</scope>
    <source>
        <strain evidence="2">MPI-CAGE-CH-0243</strain>
    </source>
</reference>
<evidence type="ECO:0000256" key="1">
    <source>
        <dbReference type="SAM" id="MobiDB-lite"/>
    </source>
</evidence>
<evidence type="ECO:0000313" key="2">
    <source>
        <dbReference type="EMBL" id="KAH7135385.1"/>
    </source>
</evidence>
<protein>
    <submittedName>
        <fullName evidence="2">Uncharacterized protein</fullName>
    </submittedName>
</protein>
<comment type="caution">
    <text evidence="2">The sequence shown here is derived from an EMBL/GenBank/DDBJ whole genome shotgun (WGS) entry which is preliminary data.</text>
</comment>
<dbReference type="Proteomes" id="UP000700596">
    <property type="component" value="Unassembled WGS sequence"/>
</dbReference>
<feature type="region of interest" description="Disordered" evidence="1">
    <location>
        <begin position="135"/>
        <end position="154"/>
    </location>
</feature>
<dbReference type="OrthoDB" id="3934814at2759"/>
<keyword evidence="3" id="KW-1185">Reference proteome</keyword>
<sequence>MVSQALTAPSDDDSETYPSTFIAKNDHYTEALDVIRHSKRLLDRYDRMDKLVLEASDEKQGATGELWDKEVNDMKARLDKRRSTVLRNIQQCLGVNVVHMDHEEDEYMDVEGMVNEGSRNTAPPARNQLKDALRYAERGVKRMTKPLPRDEDHI</sequence>
<dbReference type="EMBL" id="JAGMWT010000002">
    <property type="protein sequence ID" value="KAH7135385.1"/>
    <property type="molecule type" value="Genomic_DNA"/>
</dbReference>
<name>A0A9P9ECJ0_9PLEO</name>